<sequence>MPSLKGLRCMWAILSFRLGPDESTTRWLSPDPSAPFPLPRRLQQTMAVAVFAVQQELAGSIVSSIADELFRAYASDCNRYAEIHGIAYEHERPSSASPMVYRVGCRKSCEVLKASEFSTVETVEKSIESSASVHKKIVEFIGERARAHKTHRLLCTQKQNLDEHHGIDWNTRYKMIKGTCEGFSYLQRQLQHCIYHFDVKAENILLDANMVPKITDYGMSRCFGEELARNMTNCIGTQGYKEPAMNGKITSHMSDIYSLGVIILSILKIYWRNKQQARQIMLMLESSSEQMKRLNQIVLSCLEKGKSTKVTRSTVSSTRRAAHDIIVPDSGVRISAMVDVPKTKPSPACINIDKAPSTPEDSVILVLESGSSKLAQTPSTHRHLSHSNQTDERSNKPLSNRAPATNSSADKTRATMEPNKLADDEAHSEPNSSVDERDTNEVARRSCKWYVATGAAHHATGDRGQITNMVELENDNLCVQAADGTPMPVRGRGNVETDNVVLPDVYYVPGLWTNLVSVGQLAGLDYCVGFSRGACHVSDAAGTVVGTAHARGDGLYEVDHLRVPLDMR</sequence>
<dbReference type="Pfam" id="PF22936">
    <property type="entry name" value="Pol_BBD"/>
    <property type="match status" value="1"/>
</dbReference>
<proteinExistence type="predicted"/>
<dbReference type="PANTHER" id="PTHR45707:SF76">
    <property type="entry name" value="PROTEIN KINASE DOMAIN-CONTAINING PROTEIN"/>
    <property type="match status" value="1"/>
</dbReference>
<dbReference type="Gene3D" id="1.10.510.10">
    <property type="entry name" value="Transferase(Phosphotransferase) domain 1"/>
    <property type="match status" value="1"/>
</dbReference>
<evidence type="ECO:0000313" key="3">
    <source>
        <dbReference type="EMBL" id="KAG2561456.1"/>
    </source>
</evidence>
<dbReference type="InterPro" id="IPR000719">
    <property type="entry name" value="Prot_kinase_dom"/>
</dbReference>
<feature type="region of interest" description="Disordered" evidence="1">
    <location>
        <begin position="374"/>
        <end position="416"/>
    </location>
</feature>
<dbReference type="PANTHER" id="PTHR45707">
    <property type="entry name" value="C2 CALCIUM/LIPID-BINDING PLANT PHOSPHORIBOSYLTRANSFERASE FAMILY PROTEIN"/>
    <property type="match status" value="1"/>
</dbReference>
<dbReference type="Pfam" id="PF00069">
    <property type="entry name" value="Pkinase"/>
    <property type="match status" value="1"/>
</dbReference>
<dbReference type="PROSITE" id="PS00108">
    <property type="entry name" value="PROTEIN_KINASE_ST"/>
    <property type="match status" value="1"/>
</dbReference>
<dbReference type="EMBL" id="CM029051">
    <property type="protein sequence ID" value="KAG2561456.1"/>
    <property type="molecule type" value="Genomic_DNA"/>
</dbReference>
<dbReference type="GO" id="GO:0004672">
    <property type="term" value="F:protein kinase activity"/>
    <property type="evidence" value="ECO:0007669"/>
    <property type="project" value="InterPro"/>
</dbReference>
<dbReference type="Proteomes" id="UP000823388">
    <property type="component" value="Chromosome 8K"/>
</dbReference>
<comment type="caution">
    <text evidence="3">The sequence shown here is derived from an EMBL/GenBank/DDBJ whole genome shotgun (WGS) entry which is preliminary data.</text>
</comment>
<dbReference type="AlphaFoldDB" id="A0A8T0PR76"/>
<gene>
    <name evidence="3" type="ORF">PVAP13_8KG164100</name>
</gene>
<evidence type="ECO:0000256" key="1">
    <source>
        <dbReference type="SAM" id="MobiDB-lite"/>
    </source>
</evidence>
<dbReference type="InterPro" id="IPR008271">
    <property type="entry name" value="Ser/Thr_kinase_AS"/>
</dbReference>
<dbReference type="GO" id="GO:0005524">
    <property type="term" value="F:ATP binding"/>
    <property type="evidence" value="ECO:0007669"/>
    <property type="project" value="InterPro"/>
</dbReference>
<feature type="region of interest" description="Disordered" evidence="1">
    <location>
        <begin position="421"/>
        <end position="440"/>
    </location>
</feature>
<dbReference type="SMART" id="SM00220">
    <property type="entry name" value="S_TKc"/>
    <property type="match status" value="1"/>
</dbReference>
<reference evidence="3" key="1">
    <citation type="submission" date="2020-05" db="EMBL/GenBank/DDBJ databases">
        <title>WGS assembly of Panicum virgatum.</title>
        <authorList>
            <person name="Lovell J.T."/>
            <person name="Jenkins J."/>
            <person name="Shu S."/>
            <person name="Juenger T.E."/>
            <person name="Schmutz J."/>
        </authorList>
    </citation>
    <scope>NUCLEOTIDE SEQUENCE</scope>
    <source>
        <strain evidence="3">AP13</strain>
    </source>
</reference>
<accession>A0A8T0PR76</accession>
<organism evidence="3 4">
    <name type="scientific">Panicum virgatum</name>
    <name type="common">Blackwell switchgrass</name>
    <dbReference type="NCBI Taxonomy" id="38727"/>
    <lineage>
        <taxon>Eukaryota</taxon>
        <taxon>Viridiplantae</taxon>
        <taxon>Streptophyta</taxon>
        <taxon>Embryophyta</taxon>
        <taxon>Tracheophyta</taxon>
        <taxon>Spermatophyta</taxon>
        <taxon>Magnoliopsida</taxon>
        <taxon>Liliopsida</taxon>
        <taxon>Poales</taxon>
        <taxon>Poaceae</taxon>
        <taxon>PACMAD clade</taxon>
        <taxon>Panicoideae</taxon>
        <taxon>Panicodae</taxon>
        <taxon>Paniceae</taxon>
        <taxon>Panicinae</taxon>
        <taxon>Panicum</taxon>
        <taxon>Panicum sect. Hiantes</taxon>
    </lineage>
</organism>
<name>A0A8T0PR76_PANVG</name>
<feature type="domain" description="Protein kinase" evidence="2">
    <location>
        <begin position="36"/>
        <end position="326"/>
    </location>
</feature>
<dbReference type="PROSITE" id="PS50011">
    <property type="entry name" value="PROTEIN_KINASE_DOM"/>
    <property type="match status" value="1"/>
</dbReference>
<evidence type="ECO:0000259" key="2">
    <source>
        <dbReference type="PROSITE" id="PS50011"/>
    </source>
</evidence>
<feature type="compositionally biased region" description="Polar residues" evidence="1">
    <location>
        <begin position="396"/>
        <end position="409"/>
    </location>
</feature>
<keyword evidence="4" id="KW-1185">Reference proteome</keyword>
<evidence type="ECO:0000313" key="4">
    <source>
        <dbReference type="Proteomes" id="UP000823388"/>
    </source>
</evidence>
<dbReference type="SUPFAM" id="SSF56112">
    <property type="entry name" value="Protein kinase-like (PK-like)"/>
    <property type="match status" value="1"/>
</dbReference>
<dbReference type="InterPro" id="IPR011009">
    <property type="entry name" value="Kinase-like_dom_sf"/>
</dbReference>
<dbReference type="InterPro" id="IPR054722">
    <property type="entry name" value="PolX-like_BBD"/>
</dbReference>
<protein>
    <recommendedName>
        <fullName evidence="2">Protein kinase domain-containing protein</fullName>
    </recommendedName>
</protein>